<sequence>MVNLEWYRSFKAIYENKTLTKAAVVLYTSQPGVSLHLNSLEAYIGKKLFERTSRRMVPTEDGKQLYAYIIDAIEKLENAEQHFKKTSKKNIPSLNIGMCTETFQAIVEPEVPSLPFNLIAKFGDHSDLIKDLNNGILDLVITPKQKDPKKTQIRYEPFTKEKIILVAGSKTNLDIINKYLKFEQWSDLEKILKDNIWYSASNEMDHFRGFWFENFKKRLDFKPNYILPSISSIIRCLKNNTGFATIPDFLAQSAIDAGELKLVWEGKVITENTLYFATRDDLKLKKEIEVIKNIFKNKMS</sequence>
<evidence type="ECO:0000256" key="2">
    <source>
        <dbReference type="ARBA" id="ARBA00023015"/>
    </source>
</evidence>
<dbReference type="PRINTS" id="PR00039">
    <property type="entry name" value="HTHLYSR"/>
</dbReference>
<dbReference type="PANTHER" id="PTHR30126">
    <property type="entry name" value="HTH-TYPE TRANSCRIPTIONAL REGULATOR"/>
    <property type="match status" value="1"/>
</dbReference>
<dbReference type="PROSITE" id="PS50931">
    <property type="entry name" value="HTH_LYSR"/>
    <property type="match status" value="1"/>
</dbReference>
<proteinExistence type="inferred from homology"/>
<dbReference type="Proteomes" id="UP000276282">
    <property type="component" value="Unassembled WGS sequence"/>
</dbReference>
<keyword evidence="2" id="KW-0805">Transcription regulation</keyword>
<comment type="similarity">
    <text evidence="1">Belongs to the LysR transcriptional regulatory family.</text>
</comment>
<keyword evidence="4" id="KW-0804">Transcription</keyword>
<dbReference type="Pfam" id="PF03466">
    <property type="entry name" value="LysR_substrate"/>
    <property type="match status" value="1"/>
</dbReference>
<dbReference type="OrthoDB" id="646694at2"/>
<protein>
    <submittedName>
        <fullName evidence="6">DNA-binding transcriptional LysR family regulator</fullName>
    </submittedName>
</protein>
<dbReference type="RefSeq" id="WP_121346891.1">
    <property type="nucleotide sequence ID" value="NZ_RBLG01000006.1"/>
</dbReference>
<dbReference type="InterPro" id="IPR000847">
    <property type="entry name" value="LysR_HTH_N"/>
</dbReference>
<dbReference type="EMBL" id="RBLG01000006">
    <property type="protein sequence ID" value="RKS42820.1"/>
    <property type="molecule type" value="Genomic_DNA"/>
</dbReference>
<evidence type="ECO:0000313" key="6">
    <source>
        <dbReference type="EMBL" id="RKS42820.1"/>
    </source>
</evidence>
<dbReference type="SUPFAM" id="SSF46785">
    <property type="entry name" value="Winged helix' DNA-binding domain"/>
    <property type="match status" value="1"/>
</dbReference>
<dbReference type="Pfam" id="PF00126">
    <property type="entry name" value="HTH_1"/>
    <property type="match status" value="1"/>
</dbReference>
<comment type="caution">
    <text evidence="6">The sequence shown here is derived from an EMBL/GenBank/DDBJ whole genome shotgun (WGS) entry which is preliminary data.</text>
</comment>
<evidence type="ECO:0000313" key="7">
    <source>
        <dbReference type="Proteomes" id="UP000276282"/>
    </source>
</evidence>
<dbReference type="PANTHER" id="PTHR30126:SF64">
    <property type="entry name" value="HTH-TYPE TRANSCRIPTIONAL REGULATOR CITR"/>
    <property type="match status" value="1"/>
</dbReference>
<dbReference type="GO" id="GO:0003700">
    <property type="term" value="F:DNA-binding transcription factor activity"/>
    <property type="evidence" value="ECO:0007669"/>
    <property type="project" value="InterPro"/>
</dbReference>
<evidence type="ECO:0000256" key="1">
    <source>
        <dbReference type="ARBA" id="ARBA00009437"/>
    </source>
</evidence>
<reference evidence="6 7" key="1">
    <citation type="submission" date="2018-10" db="EMBL/GenBank/DDBJ databases">
        <title>Genomic Encyclopedia of Archaeal and Bacterial Type Strains, Phase II (KMG-II): from individual species to whole genera.</title>
        <authorList>
            <person name="Goeker M."/>
        </authorList>
    </citation>
    <scope>NUCLEOTIDE SEQUENCE [LARGE SCALE GENOMIC DNA]</scope>
    <source>
        <strain evidence="6 7">DSM 19839</strain>
    </source>
</reference>
<organism evidence="6 7">
    <name type="scientific">Gillisia mitskevichiae</name>
    <dbReference type="NCBI Taxonomy" id="270921"/>
    <lineage>
        <taxon>Bacteria</taxon>
        <taxon>Pseudomonadati</taxon>
        <taxon>Bacteroidota</taxon>
        <taxon>Flavobacteriia</taxon>
        <taxon>Flavobacteriales</taxon>
        <taxon>Flavobacteriaceae</taxon>
        <taxon>Gillisia</taxon>
    </lineage>
</organism>
<dbReference type="GO" id="GO:0000976">
    <property type="term" value="F:transcription cis-regulatory region binding"/>
    <property type="evidence" value="ECO:0007669"/>
    <property type="project" value="TreeGrafter"/>
</dbReference>
<dbReference type="InterPro" id="IPR036388">
    <property type="entry name" value="WH-like_DNA-bd_sf"/>
</dbReference>
<keyword evidence="3 6" id="KW-0238">DNA-binding</keyword>
<accession>A0A495NZ33</accession>
<evidence type="ECO:0000256" key="4">
    <source>
        <dbReference type="ARBA" id="ARBA00023163"/>
    </source>
</evidence>
<gene>
    <name evidence="6" type="ORF">BC962_3107</name>
</gene>
<name>A0A495NZ33_9FLAO</name>
<keyword evidence="7" id="KW-1185">Reference proteome</keyword>
<evidence type="ECO:0000256" key="3">
    <source>
        <dbReference type="ARBA" id="ARBA00023125"/>
    </source>
</evidence>
<dbReference type="Gene3D" id="1.10.10.10">
    <property type="entry name" value="Winged helix-like DNA-binding domain superfamily/Winged helix DNA-binding domain"/>
    <property type="match status" value="1"/>
</dbReference>
<dbReference type="InterPro" id="IPR036390">
    <property type="entry name" value="WH_DNA-bd_sf"/>
</dbReference>
<dbReference type="SUPFAM" id="SSF53850">
    <property type="entry name" value="Periplasmic binding protein-like II"/>
    <property type="match status" value="1"/>
</dbReference>
<feature type="domain" description="HTH lysR-type" evidence="5">
    <location>
        <begin position="2"/>
        <end position="59"/>
    </location>
</feature>
<dbReference type="InterPro" id="IPR005119">
    <property type="entry name" value="LysR_subst-bd"/>
</dbReference>
<dbReference type="AlphaFoldDB" id="A0A495NZ33"/>
<evidence type="ECO:0000259" key="5">
    <source>
        <dbReference type="PROSITE" id="PS50931"/>
    </source>
</evidence>